<dbReference type="Gene3D" id="3.30.40.10">
    <property type="entry name" value="Zinc/RING finger domain, C3HC4 (zinc finger)"/>
    <property type="match status" value="1"/>
</dbReference>
<evidence type="ECO:0000256" key="1">
    <source>
        <dbReference type="ARBA" id="ARBA00022723"/>
    </source>
</evidence>
<comment type="caution">
    <text evidence="7">The sequence shown here is derived from an EMBL/GenBank/DDBJ whole genome shotgun (WGS) entry which is preliminary data.</text>
</comment>
<proteinExistence type="predicted"/>
<keyword evidence="2 4" id="KW-0863">Zinc-finger</keyword>
<dbReference type="Proteomes" id="UP000704712">
    <property type="component" value="Unassembled WGS sequence"/>
</dbReference>
<dbReference type="InterPro" id="IPR001841">
    <property type="entry name" value="Znf_RING"/>
</dbReference>
<dbReference type="InterPro" id="IPR013083">
    <property type="entry name" value="Znf_RING/FYVE/PHD"/>
</dbReference>
<dbReference type="SMART" id="SM00184">
    <property type="entry name" value="RING"/>
    <property type="match status" value="1"/>
</dbReference>
<feature type="region of interest" description="Disordered" evidence="5">
    <location>
        <begin position="170"/>
        <end position="191"/>
    </location>
</feature>
<protein>
    <submittedName>
        <fullName evidence="7">C3HC4 type zinc finger</fullName>
    </submittedName>
</protein>
<evidence type="ECO:0000256" key="5">
    <source>
        <dbReference type="SAM" id="MobiDB-lite"/>
    </source>
</evidence>
<dbReference type="PROSITE" id="PS00518">
    <property type="entry name" value="ZF_RING_1"/>
    <property type="match status" value="1"/>
</dbReference>
<evidence type="ECO:0000256" key="3">
    <source>
        <dbReference type="ARBA" id="ARBA00022833"/>
    </source>
</evidence>
<keyword evidence="1" id="KW-0479">Metal-binding</keyword>
<evidence type="ECO:0000313" key="8">
    <source>
        <dbReference type="Proteomes" id="UP000704712"/>
    </source>
</evidence>
<dbReference type="InterPro" id="IPR017907">
    <property type="entry name" value="Znf_RING_CS"/>
</dbReference>
<dbReference type="PROSITE" id="PS50089">
    <property type="entry name" value="ZF_RING_2"/>
    <property type="match status" value="1"/>
</dbReference>
<evidence type="ECO:0000259" key="6">
    <source>
        <dbReference type="PROSITE" id="PS50089"/>
    </source>
</evidence>
<dbReference type="EMBL" id="JAACNO010002868">
    <property type="protein sequence ID" value="KAF4130132.1"/>
    <property type="molecule type" value="Genomic_DNA"/>
</dbReference>
<gene>
    <name evidence="7" type="ORF">GN958_ATG20547</name>
</gene>
<dbReference type="Pfam" id="PF14634">
    <property type="entry name" value="zf-RING_5"/>
    <property type="match status" value="1"/>
</dbReference>
<name>A0A8S9TRL5_PHYIN</name>
<dbReference type="AlphaFoldDB" id="A0A8S9TRL5"/>
<reference evidence="7" key="1">
    <citation type="submission" date="2020-03" db="EMBL/GenBank/DDBJ databases">
        <title>Hybrid Assembly of Korean Phytophthora infestans isolates.</title>
        <authorList>
            <person name="Prokchorchik M."/>
            <person name="Lee Y."/>
            <person name="Seo J."/>
            <person name="Cho J.-H."/>
            <person name="Park Y.-E."/>
            <person name="Jang D.-C."/>
            <person name="Im J.-S."/>
            <person name="Choi J.-G."/>
            <person name="Park H.-J."/>
            <person name="Lee G.-B."/>
            <person name="Lee Y.-G."/>
            <person name="Hong S.-Y."/>
            <person name="Cho K."/>
            <person name="Sohn K.H."/>
        </authorList>
    </citation>
    <scope>NUCLEOTIDE SEQUENCE</scope>
    <source>
        <strain evidence="7">KR_2_A2</strain>
    </source>
</reference>
<organism evidence="7 8">
    <name type="scientific">Phytophthora infestans</name>
    <name type="common">Potato late blight agent</name>
    <name type="synonym">Botrytis infestans</name>
    <dbReference type="NCBI Taxonomy" id="4787"/>
    <lineage>
        <taxon>Eukaryota</taxon>
        <taxon>Sar</taxon>
        <taxon>Stramenopiles</taxon>
        <taxon>Oomycota</taxon>
        <taxon>Peronosporomycetes</taxon>
        <taxon>Peronosporales</taxon>
        <taxon>Peronosporaceae</taxon>
        <taxon>Phytophthora</taxon>
    </lineage>
</organism>
<sequence>MPLVEADTEASLPEQTEEDRQWGLYVGDVVQIGQWQSKKLTYALYCGRGRVIHVWSPDRRSFRVRVDTLRGLKLSGYSATVCSRELDDFFHDLLNVDPVKPTDAIRRAKTVLHASAASRASSLPFILFARYSGDAIFTLLPLLKDAYLLTFDNRMFGTLCDQHQENSVAKVSPLDSPVRPTDRGTEGNNQAVAPRASRTKRFFGSVGDLLMSEWLGNALGDYFQDSQVRSNWYSIHVPPSILCLTPLLLQYDHQGNIFRVGYNVARSLPHRLATDRMECGICWMDFTPLKVMLLKCQHYICEPCLRLLPRRECPYCRGPIRHVQPVSEVVKQAALRLLVQAVQLEDNPPSPIYEEAADIDQEPLNQDSGTNNRFL</sequence>
<keyword evidence="3" id="KW-0862">Zinc</keyword>
<accession>A0A8S9TRL5</accession>
<dbReference type="GO" id="GO:0008270">
    <property type="term" value="F:zinc ion binding"/>
    <property type="evidence" value="ECO:0007669"/>
    <property type="project" value="UniProtKB-KW"/>
</dbReference>
<feature type="domain" description="RING-type" evidence="6">
    <location>
        <begin position="279"/>
        <end position="317"/>
    </location>
</feature>
<evidence type="ECO:0000313" key="7">
    <source>
        <dbReference type="EMBL" id="KAF4130132.1"/>
    </source>
</evidence>
<dbReference type="SUPFAM" id="SSF57850">
    <property type="entry name" value="RING/U-box"/>
    <property type="match status" value="1"/>
</dbReference>
<evidence type="ECO:0000256" key="4">
    <source>
        <dbReference type="PROSITE-ProRule" id="PRU00175"/>
    </source>
</evidence>
<evidence type="ECO:0000256" key="2">
    <source>
        <dbReference type="ARBA" id="ARBA00022771"/>
    </source>
</evidence>